<dbReference type="PANTHER" id="PTHR46481:SF9">
    <property type="entry name" value="ZINC FINGER BED DOMAIN-CONTAINING PROTEIN 1-LIKE"/>
    <property type="match status" value="1"/>
</dbReference>
<protein>
    <submittedName>
        <fullName evidence="2">32079_t:CDS:1</fullName>
    </submittedName>
</protein>
<keyword evidence="3" id="KW-1185">Reference proteome</keyword>
<reference evidence="2 3" key="1">
    <citation type="submission" date="2021-06" db="EMBL/GenBank/DDBJ databases">
        <authorList>
            <person name="Kallberg Y."/>
            <person name="Tangrot J."/>
            <person name="Rosling A."/>
        </authorList>
    </citation>
    <scope>NUCLEOTIDE SEQUENCE [LARGE SCALE GENOMIC DNA]</scope>
    <source>
        <strain evidence="2 3">120-4 pot B 10/14</strain>
    </source>
</reference>
<dbReference type="InterPro" id="IPR012337">
    <property type="entry name" value="RNaseH-like_sf"/>
</dbReference>
<accession>A0ABN7UL06</accession>
<organism evidence="2 3">
    <name type="scientific">Gigaspora margarita</name>
    <dbReference type="NCBI Taxonomy" id="4874"/>
    <lineage>
        <taxon>Eukaryota</taxon>
        <taxon>Fungi</taxon>
        <taxon>Fungi incertae sedis</taxon>
        <taxon>Mucoromycota</taxon>
        <taxon>Glomeromycotina</taxon>
        <taxon>Glomeromycetes</taxon>
        <taxon>Diversisporales</taxon>
        <taxon>Gigasporaceae</taxon>
        <taxon>Gigaspora</taxon>
    </lineage>
</organism>
<dbReference type="Pfam" id="PF05699">
    <property type="entry name" value="Dimer_Tnp_hAT"/>
    <property type="match status" value="1"/>
</dbReference>
<name>A0ABN7UL06_GIGMA</name>
<feature type="domain" description="HAT C-terminal dimerisation" evidence="1">
    <location>
        <begin position="65"/>
        <end position="123"/>
    </location>
</feature>
<sequence>MKRQIKGTLVSSFALLDPSTKSNIIDETDREISLIRLKASYPLCEKLIQSSESSESKEIKPEIDELTTYLSLPDEPGVDPLAWWKVNAHCFPTVAHIAADYFALQATSIPCKCIFSVDEETIVLAENGFEETVRASLSLKNRFDIEIIE</sequence>
<dbReference type="PANTHER" id="PTHR46481">
    <property type="entry name" value="ZINC FINGER BED DOMAIN-CONTAINING PROTEIN 4"/>
    <property type="match status" value="1"/>
</dbReference>
<comment type="caution">
    <text evidence="2">The sequence shown here is derived from an EMBL/GenBank/DDBJ whole genome shotgun (WGS) entry which is preliminary data.</text>
</comment>
<gene>
    <name evidence="2" type="ORF">GMARGA_LOCUS7309</name>
</gene>
<dbReference type="Proteomes" id="UP000789901">
    <property type="component" value="Unassembled WGS sequence"/>
</dbReference>
<dbReference type="SUPFAM" id="SSF53098">
    <property type="entry name" value="Ribonuclease H-like"/>
    <property type="match status" value="1"/>
</dbReference>
<evidence type="ECO:0000313" key="3">
    <source>
        <dbReference type="Proteomes" id="UP000789901"/>
    </source>
</evidence>
<dbReference type="InterPro" id="IPR008906">
    <property type="entry name" value="HATC_C_dom"/>
</dbReference>
<evidence type="ECO:0000259" key="1">
    <source>
        <dbReference type="Pfam" id="PF05699"/>
    </source>
</evidence>
<evidence type="ECO:0000313" key="2">
    <source>
        <dbReference type="EMBL" id="CAG8610002.1"/>
    </source>
</evidence>
<dbReference type="EMBL" id="CAJVQB010003501">
    <property type="protein sequence ID" value="CAG8610002.1"/>
    <property type="molecule type" value="Genomic_DNA"/>
</dbReference>
<dbReference type="InterPro" id="IPR052035">
    <property type="entry name" value="ZnF_BED_domain_contain"/>
</dbReference>
<proteinExistence type="predicted"/>